<organism evidence="2 3">
    <name type="scientific">Zizania palustris</name>
    <name type="common">Northern wild rice</name>
    <dbReference type="NCBI Taxonomy" id="103762"/>
    <lineage>
        <taxon>Eukaryota</taxon>
        <taxon>Viridiplantae</taxon>
        <taxon>Streptophyta</taxon>
        <taxon>Embryophyta</taxon>
        <taxon>Tracheophyta</taxon>
        <taxon>Spermatophyta</taxon>
        <taxon>Magnoliopsida</taxon>
        <taxon>Liliopsida</taxon>
        <taxon>Poales</taxon>
        <taxon>Poaceae</taxon>
        <taxon>BOP clade</taxon>
        <taxon>Oryzoideae</taxon>
        <taxon>Oryzeae</taxon>
        <taxon>Zizaniinae</taxon>
        <taxon>Zizania</taxon>
    </lineage>
</organism>
<dbReference type="GO" id="GO:0005737">
    <property type="term" value="C:cytoplasm"/>
    <property type="evidence" value="ECO:0007669"/>
    <property type="project" value="TreeGrafter"/>
</dbReference>
<dbReference type="GO" id="GO:0008179">
    <property type="term" value="F:adenylate cyclase binding"/>
    <property type="evidence" value="ECO:0007669"/>
    <property type="project" value="TreeGrafter"/>
</dbReference>
<dbReference type="OrthoDB" id="1601at2759"/>
<dbReference type="Proteomes" id="UP000729402">
    <property type="component" value="Unassembled WGS sequence"/>
</dbReference>
<feature type="domain" description="CAP N-terminal" evidence="1">
    <location>
        <begin position="140"/>
        <end position="249"/>
    </location>
</feature>
<dbReference type="GO" id="GO:0019933">
    <property type="term" value="P:cAMP-mediated signaling"/>
    <property type="evidence" value="ECO:0007669"/>
    <property type="project" value="TreeGrafter"/>
</dbReference>
<sequence>MGLRWGVPPAPPRPIGGRVVVVARGGSCRVGAGGADIGCWFGRGGAVAQAGRAASLRQFADVECAYMTPAELLAKVAQFDALIVRSGTKAATEASCLVVNAPTANTVAAAEHGIALLASMARNVSQADAAIKAVEHRFRCEQIEADVAEVTAVLKKAFLIGKDLLVRSKQTQPTMDSMAAFMVPLNEIILEANALADGTRSSHANHLKAAAGSLAALALIGYTGKDCGMPLPIAHVEESWQMAEFYSKWIEISSGKSMTQGLRTVSNDMKSKNRTDRTGVVAVERKEALMNAMILSNK</sequence>
<dbReference type="EMBL" id="JAAALK010000082">
    <property type="protein sequence ID" value="KAG8087488.1"/>
    <property type="molecule type" value="Genomic_DNA"/>
</dbReference>
<dbReference type="Pfam" id="PF21938">
    <property type="entry name" value="CAP_N"/>
    <property type="match status" value="1"/>
</dbReference>
<keyword evidence="3" id="KW-1185">Reference proteome</keyword>
<accession>A0A8J5WB65</accession>
<reference evidence="2" key="2">
    <citation type="submission" date="2021-02" db="EMBL/GenBank/DDBJ databases">
        <authorList>
            <person name="Kimball J.A."/>
            <person name="Haas M.W."/>
            <person name="Macchietto M."/>
            <person name="Kono T."/>
            <person name="Duquette J."/>
            <person name="Shao M."/>
        </authorList>
    </citation>
    <scope>NUCLEOTIDE SEQUENCE</scope>
    <source>
        <tissue evidence="2">Fresh leaf tissue</tissue>
    </source>
</reference>
<name>A0A8J5WB65_ZIZPA</name>
<dbReference type="GO" id="GO:0003779">
    <property type="term" value="F:actin binding"/>
    <property type="evidence" value="ECO:0007669"/>
    <property type="project" value="InterPro"/>
</dbReference>
<evidence type="ECO:0000259" key="1">
    <source>
        <dbReference type="Pfam" id="PF21938"/>
    </source>
</evidence>
<gene>
    <name evidence="2" type="ORF">GUJ93_ZPchr0010g8795</name>
</gene>
<dbReference type="PANTHER" id="PTHR10652:SF21">
    <property type="entry name" value="ADENYLYL CYCLASE-ASSOCIATED PROTEIN"/>
    <property type="match status" value="1"/>
</dbReference>
<dbReference type="PANTHER" id="PTHR10652">
    <property type="entry name" value="ADENYLYL CYCLASE-ASSOCIATED PROTEIN"/>
    <property type="match status" value="1"/>
</dbReference>
<dbReference type="InterPro" id="IPR001837">
    <property type="entry name" value="Adenylate_cyclase-assoc_CAP"/>
</dbReference>
<dbReference type="InterPro" id="IPR053950">
    <property type="entry name" value="CAP_N"/>
</dbReference>
<dbReference type="GO" id="GO:0007015">
    <property type="term" value="P:actin filament organization"/>
    <property type="evidence" value="ECO:0007669"/>
    <property type="project" value="TreeGrafter"/>
</dbReference>
<comment type="caution">
    <text evidence="2">The sequence shown here is derived from an EMBL/GenBank/DDBJ whole genome shotgun (WGS) entry which is preliminary data.</text>
</comment>
<dbReference type="AlphaFoldDB" id="A0A8J5WB65"/>
<reference evidence="2" key="1">
    <citation type="journal article" date="2021" name="bioRxiv">
        <title>Whole Genome Assembly and Annotation of Northern Wild Rice, Zizania palustris L., Supports a Whole Genome Duplication in the Zizania Genus.</title>
        <authorList>
            <person name="Haas M."/>
            <person name="Kono T."/>
            <person name="Macchietto M."/>
            <person name="Millas R."/>
            <person name="McGilp L."/>
            <person name="Shao M."/>
            <person name="Duquette J."/>
            <person name="Hirsch C.N."/>
            <person name="Kimball J."/>
        </authorList>
    </citation>
    <scope>NUCLEOTIDE SEQUENCE</scope>
    <source>
        <tissue evidence="2">Fresh leaf tissue</tissue>
    </source>
</reference>
<protein>
    <recommendedName>
        <fullName evidence="1">CAP N-terminal domain-containing protein</fullName>
    </recommendedName>
</protein>
<proteinExistence type="predicted"/>
<evidence type="ECO:0000313" key="3">
    <source>
        <dbReference type="Proteomes" id="UP000729402"/>
    </source>
</evidence>
<evidence type="ECO:0000313" key="2">
    <source>
        <dbReference type="EMBL" id="KAG8087488.1"/>
    </source>
</evidence>